<feature type="coiled-coil region" evidence="1">
    <location>
        <begin position="19"/>
        <end position="74"/>
    </location>
</feature>
<accession>A0A7K1TLQ7</accession>
<dbReference type="AlphaFoldDB" id="A0A7K1TLQ7"/>
<evidence type="ECO:0000256" key="2">
    <source>
        <dbReference type="SAM" id="MobiDB-lite"/>
    </source>
</evidence>
<feature type="region of interest" description="Disordered" evidence="2">
    <location>
        <begin position="74"/>
        <end position="113"/>
    </location>
</feature>
<keyword evidence="4" id="KW-1185">Reference proteome</keyword>
<evidence type="ECO:0000256" key="1">
    <source>
        <dbReference type="SAM" id="Coils"/>
    </source>
</evidence>
<reference evidence="3 4" key="1">
    <citation type="submission" date="2019-12" db="EMBL/GenBank/DDBJ databases">
        <title>Hymenobacter sp. HMF4947 Genome sequencing and assembly.</title>
        <authorList>
            <person name="Kang H."/>
            <person name="Cha I."/>
            <person name="Kim H."/>
            <person name="Joh K."/>
        </authorList>
    </citation>
    <scope>NUCLEOTIDE SEQUENCE [LARGE SCALE GENOMIC DNA]</scope>
    <source>
        <strain evidence="3 4">HMF4947</strain>
    </source>
</reference>
<organism evidence="3 4">
    <name type="scientific">Hymenobacter ginkgonis</name>
    <dbReference type="NCBI Taxonomy" id="2682976"/>
    <lineage>
        <taxon>Bacteria</taxon>
        <taxon>Pseudomonadati</taxon>
        <taxon>Bacteroidota</taxon>
        <taxon>Cytophagia</taxon>
        <taxon>Cytophagales</taxon>
        <taxon>Hymenobacteraceae</taxon>
        <taxon>Hymenobacter</taxon>
    </lineage>
</organism>
<dbReference type="EMBL" id="WQKZ01000023">
    <property type="protein sequence ID" value="MVN79335.1"/>
    <property type="molecule type" value="Genomic_DNA"/>
</dbReference>
<feature type="compositionally biased region" description="Basic and acidic residues" evidence="2">
    <location>
        <begin position="90"/>
        <end position="107"/>
    </location>
</feature>
<comment type="caution">
    <text evidence="3">The sequence shown here is derived from an EMBL/GenBank/DDBJ whole genome shotgun (WGS) entry which is preliminary data.</text>
</comment>
<evidence type="ECO:0000313" key="3">
    <source>
        <dbReference type="EMBL" id="MVN79335.1"/>
    </source>
</evidence>
<gene>
    <name evidence="3" type="ORF">GO988_23640</name>
</gene>
<protein>
    <submittedName>
        <fullName evidence="3">Uncharacterized protein</fullName>
    </submittedName>
</protein>
<proteinExistence type="predicted"/>
<keyword evidence="1" id="KW-0175">Coiled coil</keyword>
<name>A0A7K1TLQ7_9BACT</name>
<evidence type="ECO:0000313" key="4">
    <source>
        <dbReference type="Proteomes" id="UP000441336"/>
    </source>
</evidence>
<dbReference type="Proteomes" id="UP000441336">
    <property type="component" value="Unassembled WGS sequence"/>
</dbReference>
<sequence length="127" mass="13791">MDIKFPKVLGFLNLKSGSDAVTEANLQSAEDKIAQLEQDKSAADLKASEAEAALKLANDEKTKTAADLKTAQDKAATLQTWKDNQAQVDNRTEDDSNSLEDKTEAKAPWETQAAAAIETVKRRVGEK</sequence>
<feature type="compositionally biased region" description="Polar residues" evidence="2">
    <location>
        <begin position="77"/>
        <end position="89"/>
    </location>
</feature>
<dbReference type="RefSeq" id="WP_157570110.1">
    <property type="nucleotide sequence ID" value="NZ_WQKZ01000023.1"/>
</dbReference>